<evidence type="ECO:0000259" key="6">
    <source>
        <dbReference type="PROSITE" id="PS50043"/>
    </source>
</evidence>
<dbReference type="eggNOG" id="COG2197">
    <property type="taxonomic scope" value="Bacteria"/>
</dbReference>
<sequence>MTIKLLLADDHAMVRKGLQMFLSMQSDLQVIGEASNGQETIERAAELAPDMILMDLNMPVLDGIEVTKRLKQSHPHVKVIVLTSFSDEAHVLPAIRAGAKGYLLKDIEPDELVRAIRRVWQGQVELHPDAASRLMNILAEPESNRDDPDEAAKRLSELTKREHEVLRLIATGMSNKEIGDSLSITEKTVKTHVSHVLEKLGFADRTQAAIFAVKQGIDQP</sequence>
<dbReference type="PANTHER" id="PTHR43214">
    <property type="entry name" value="TWO-COMPONENT RESPONSE REGULATOR"/>
    <property type="match status" value="1"/>
</dbReference>
<feature type="domain" description="Response regulatory" evidence="7">
    <location>
        <begin position="4"/>
        <end position="120"/>
    </location>
</feature>
<dbReference type="OrthoDB" id="9780153at2"/>
<dbReference type="PROSITE" id="PS00622">
    <property type="entry name" value="HTH_LUXR_1"/>
    <property type="match status" value="1"/>
</dbReference>
<dbReference type="SMART" id="SM00448">
    <property type="entry name" value="REC"/>
    <property type="match status" value="1"/>
</dbReference>
<dbReference type="CDD" id="cd06170">
    <property type="entry name" value="LuxR_C_like"/>
    <property type="match status" value="1"/>
</dbReference>
<gene>
    <name evidence="8" type="ORF">PaecuDRAFT_2791</name>
</gene>
<dbReference type="EMBL" id="AEDD01000007">
    <property type="protein sequence ID" value="EFM10355.1"/>
    <property type="molecule type" value="Genomic_DNA"/>
</dbReference>
<keyword evidence="4" id="KW-0804">Transcription</keyword>
<evidence type="ECO:0000313" key="9">
    <source>
        <dbReference type="Proteomes" id="UP000005387"/>
    </source>
</evidence>
<dbReference type="InterPro" id="IPR000792">
    <property type="entry name" value="Tscrpt_reg_LuxR_C"/>
</dbReference>
<keyword evidence="3" id="KW-0238">DNA-binding</keyword>
<dbReference type="Proteomes" id="UP000005387">
    <property type="component" value="Unassembled WGS sequence"/>
</dbReference>
<dbReference type="InterPro" id="IPR039420">
    <property type="entry name" value="WalR-like"/>
</dbReference>
<evidence type="ECO:0000313" key="8">
    <source>
        <dbReference type="EMBL" id="EFM10355.1"/>
    </source>
</evidence>
<dbReference type="STRING" id="717606.PaecuDRAFT_2791"/>
<dbReference type="PROSITE" id="PS50110">
    <property type="entry name" value="RESPONSE_REGULATORY"/>
    <property type="match status" value="1"/>
</dbReference>
<keyword evidence="1 5" id="KW-0597">Phosphoprotein</keyword>
<keyword evidence="9" id="KW-1185">Reference proteome</keyword>
<evidence type="ECO:0000256" key="5">
    <source>
        <dbReference type="PROSITE-ProRule" id="PRU00169"/>
    </source>
</evidence>
<dbReference type="Pfam" id="PF00196">
    <property type="entry name" value="GerE"/>
    <property type="match status" value="1"/>
</dbReference>
<evidence type="ECO:0000256" key="3">
    <source>
        <dbReference type="ARBA" id="ARBA00023125"/>
    </source>
</evidence>
<dbReference type="GO" id="GO:0006355">
    <property type="term" value="P:regulation of DNA-templated transcription"/>
    <property type="evidence" value="ECO:0007669"/>
    <property type="project" value="InterPro"/>
</dbReference>
<dbReference type="PANTHER" id="PTHR43214:SF43">
    <property type="entry name" value="TWO-COMPONENT RESPONSE REGULATOR"/>
    <property type="match status" value="1"/>
</dbReference>
<dbReference type="InterPro" id="IPR001789">
    <property type="entry name" value="Sig_transdc_resp-reg_receiver"/>
</dbReference>
<dbReference type="GO" id="GO:0003677">
    <property type="term" value="F:DNA binding"/>
    <property type="evidence" value="ECO:0007669"/>
    <property type="project" value="UniProtKB-KW"/>
</dbReference>
<evidence type="ECO:0000259" key="7">
    <source>
        <dbReference type="PROSITE" id="PS50110"/>
    </source>
</evidence>
<evidence type="ECO:0000256" key="2">
    <source>
        <dbReference type="ARBA" id="ARBA00023015"/>
    </source>
</evidence>
<dbReference type="PRINTS" id="PR00038">
    <property type="entry name" value="HTHLUXR"/>
</dbReference>
<dbReference type="InterPro" id="IPR058245">
    <property type="entry name" value="NreC/VraR/RcsB-like_REC"/>
</dbReference>
<proteinExistence type="predicted"/>
<dbReference type="SMART" id="SM00421">
    <property type="entry name" value="HTH_LUXR"/>
    <property type="match status" value="1"/>
</dbReference>
<evidence type="ECO:0000256" key="4">
    <source>
        <dbReference type="ARBA" id="ARBA00023163"/>
    </source>
</evidence>
<dbReference type="Gene3D" id="3.40.50.2300">
    <property type="match status" value="1"/>
</dbReference>
<dbReference type="InterPro" id="IPR016032">
    <property type="entry name" value="Sig_transdc_resp-reg_C-effctor"/>
</dbReference>
<feature type="domain" description="HTH luxR-type" evidence="6">
    <location>
        <begin position="151"/>
        <end position="216"/>
    </location>
</feature>
<dbReference type="AlphaFoldDB" id="E0IB64"/>
<dbReference type="PROSITE" id="PS50043">
    <property type="entry name" value="HTH_LUXR_2"/>
    <property type="match status" value="1"/>
</dbReference>
<dbReference type="SUPFAM" id="SSF46894">
    <property type="entry name" value="C-terminal effector domain of the bipartite response regulators"/>
    <property type="match status" value="1"/>
</dbReference>
<evidence type="ECO:0000256" key="1">
    <source>
        <dbReference type="ARBA" id="ARBA00022553"/>
    </source>
</evidence>
<feature type="modified residue" description="4-aspartylphosphate" evidence="5">
    <location>
        <position position="55"/>
    </location>
</feature>
<name>E0IB64_9BACL</name>
<dbReference type="SUPFAM" id="SSF52172">
    <property type="entry name" value="CheY-like"/>
    <property type="match status" value="1"/>
</dbReference>
<keyword evidence="2" id="KW-0805">Transcription regulation</keyword>
<dbReference type="RefSeq" id="WP_006038781.1">
    <property type="nucleotide sequence ID" value="NZ_AEDD01000007.1"/>
</dbReference>
<dbReference type="CDD" id="cd17535">
    <property type="entry name" value="REC_NarL-like"/>
    <property type="match status" value="1"/>
</dbReference>
<dbReference type="GO" id="GO:0000160">
    <property type="term" value="P:phosphorelay signal transduction system"/>
    <property type="evidence" value="ECO:0007669"/>
    <property type="project" value="InterPro"/>
</dbReference>
<organism evidence="8 9">
    <name type="scientific">Paenibacillus curdlanolyticus YK9</name>
    <dbReference type="NCBI Taxonomy" id="717606"/>
    <lineage>
        <taxon>Bacteria</taxon>
        <taxon>Bacillati</taxon>
        <taxon>Bacillota</taxon>
        <taxon>Bacilli</taxon>
        <taxon>Bacillales</taxon>
        <taxon>Paenibacillaceae</taxon>
        <taxon>Paenibacillus</taxon>
    </lineage>
</organism>
<protein>
    <submittedName>
        <fullName evidence="8">Two component transcriptional regulator, LuxR family</fullName>
    </submittedName>
</protein>
<dbReference type="InterPro" id="IPR011006">
    <property type="entry name" value="CheY-like_superfamily"/>
</dbReference>
<accession>E0IB64</accession>
<reference evidence="8 9" key="1">
    <citation type="submission" date="2010-07" db="EMBL/GenBank/DDBJ databases">
        <title>The draft genome of Paenibacillus curdlanolyticus YK9.</title>
        <authorList>
            <consortium name="US DOE Joint Genome Institute (JGI-PGF)"/>
            <person name="Lucas S."/>
            <person name="Copeland A."/>
            <person name="Lapidus A."/>
            <person name="Cheng J.-F."/>
            <person name="Bruce D."/>
            <person name="Goodwin L."/>
            <person name="Pitluck S."/>
            <person name="Land M.L."/>
            <person name="Hauser L."/>
            <person name="Chang Y.-J."/>
            <person name="Jeffries C."/>
            <person name="Anderson I.J."/>
            <person name="Johnson E."/>
            <person name="Loganathan U."/>
            <person name="Mulhopadhyay B."/>
            <person name="Kyrpides N."/>
            <person name="Woyke T.J."/>
        </authorList>
    </citation>
    <scope>NUCLEOTIDE SEQUENCE [LARGE SCALE GENOMIC DNA]</scope>
    <source>
        <strain evidence="8 9">YK9</strain>
    </source>
</reference>
<dbReference type="Pfam" id="PF00072">
    <property type="entry name" value="Response_reg"/>
    <property type="match status" value="1"/>
</dbReference>